<dbReference type="HOGENOM" id="CLU_2957565_0_0_5"/>
<gene>
    <name evidence="2" type="ORF">LPU83_pLPU83d_1737</name>
</gene>
<sequence>MQLSQRKTDPEINLIERYKPLGLMAVRAATEIRPRQLSYSEPPLSPDGGIPGNKQRDSD</sequence>
<evidence type="ECO:0000256" key="1">
    <source>
        <dbReference type="SAM" id="MobiDB-lite"/>
    </source>
</evidence>
<keyword evidence="2" id="KW-0614">Plasmid</keyword>
<dbReference type="EMBL" id="HG916855">
    <property type="protein sequence ID" value="CDM63107.1"/>
    <property type="molecule type" value="Genomic_DNA"/>
</dbReference>
<proteinExistence type="predicted"/>
<dbReference type="AlphaFoldDB" id="W6RPY3"/>
<organism evidence="2 3">
    <name type="scientific">Rhizobium favelukesii</name>
    <dbReference type="NCBI Taxonomy" id="348824"/>
    <lineage>
        <taxon>Bacteria</taxon>
        <taxon>Pseudomonadati</taxon>
        <taxon>Pseudomonadota</taxon>
        <taxon>Alphaproteobacteria</taxon>
        <taxon>Hyphomicrobiales</taxon>
        <taxon>Rhizobiaceae</taxon>
        <taxon>Rhizobium/Agrobacterium group</taxon>
        <taxon>Rhizobium</taxon>
    </lineage>
</organism>
<dbReference type="KEGG" id="rhl:LPU83_pLPU83d_1737"/>
<name>W6RPY3_9HYPH</name>
<dbReference type="Proteomes" id="UP000019443">
    <property type="component" value="Plasmid pLPU83d"/>
</dbReference>
<evidence type="ECO:0000313" key="2">
    <source>
        <dbReference type="EMBL" id="CDM63107.1"/>
    </source>
</evidence>
<reference evidence="2" key="1">
    <citation type="submission" date="2013-11" db="EMBL/GenBank/DDBJ databases">
        <title>Draft genome sequence of the broad-host-range Rhizobium sp. LPU83 strain, a member of the low-genetic diversity Oregon-like Rhizobium sp. group.</title>
        <authorList>
            <person name="Wibberg D."/>
            <person name="Puehler A."/>
            <person name="Schlueter A."/>
        </authorList>
    </citation>
    <scope>NUCLEOTIDE SEQUENCE [LARGE SCALE GENOMIC DNA]</scope>
    <source>
        <strain evidence="2">LPU83</strain>
        <plasmid evidence="2">pLPU83d</plasmid>
    </source>
</reference>
<geneLocation type="plasmid" evidence="2 3">
    <name>pLPU83d</name>
</geneLocation>
<keyword evidence="3" id="KW-1185">Reference proteome</keyword>
<dbReference type="PATRIC" id="fig|348824.6.peg.7490"/>
<feature type="region of interest" description="Disordered" evidence="1">
    <location>
        <begin position="34"/>
        <end position="59"/>
    </location>
</feature>
<evidence type="ECO:0000313" key="3">
    <source>
        <dbReference type="Proteomes" id="UP000019443"/>
    </source>
</evidence>
<protein>
    <submittedName>
        <fullName evidence="2">Uncharacterized protein</fullName>
    </submittedName>
</protein>
<accession>W6RPY3</accession>